<sequence>MSRKPRLVHEGSPITDDNDDNFYRHREVDNHTSYSDSRHQDSREYNLSSLTDTNKVPASTKFKLQTTLVVGEGASHSATNGNQPTYGGSLMNHSVKDRIQQNNDEEDSLDAMMTDGDEHDYIFDTLQPMHQPQTDSHPSVQQQLVSNESLNPHVPSHIHHMPSPSTSPLVVIDGANVAYTYVESLNPSLTNHSNQYYGREPNPRGITLAIQYFLKHQCRVQAVVPTSWYKLKPRPGDYSASGGHFKGNLNHRDDAKMITEEVEELRTLRQHGFWCLALLAMMMMRMFSRWHVGKRKGYRSRRVQPNSRKWMG</sequence>
<proteinExistence type="predicted"/>
<feature type="domain" description="RNase NYN" evidence="2">
    <location>
        <begin position="169"/>
        <end position="230"/>
    </location>
</feature>
<dbReference type="Pfam" id="PF11977">
    <property type="entry name" value="RNase_Zc3h12a"/>
    <property type="match status" value="1"/>
</dbReference>
<gene>
    <name evidence="3" type="ORF">HJC23_012796</name>
</gene>
<dbReference type="AlphaFoldDB" id="A0ABD3Q472"/>
<evidence type="ECO:0000313" key="3">
    <source>
        <dbReference type="EMBL" id="KAL3794786.1"/>
    </source>
</evidence>
<dbReference type="InterPro" id="IPR021869">
    <property type="entry name" value="RNase_Zc3h12_NYN"/>
</dbReference>
<comment type="caution">
    <text evidence="3">The sequence shown here is derived from an EMBL/GenBank/DDBJ whole genome shotgun (WGS) entry which is preliminary data.</text>
</comment>
<feature type="region of interest" description="Disordered" evidence="1">
    <location>
        <begin position="1"/>
        <end position="23"/>
    </location>
</feature>
<keyword evidence="4" id="KW-1185">Reference proteome</keyword>
<dbReference type="Proteomes" id="UP001516023">
    <property type="component" value="Unassembled WGS sequence"/>
</dbReference>
<dbReference type="Gene3D" id="3.40.50.11980">
    <property type="match status" value="1"/>
</dbReference>
<reference evidence="3 4" key="1">
    <citation type="journal article" date="2020" name="G3 (Bethesda)">
        <title>Improved Reference Genome for Cyclotella cryptica CCMP332, a Model for Cell Wall Morphogenesis, Salinity Adaptation, and Lipid Production in Diatoms (Bacillariophyta).</title>
        <authorList>
            <person name="Roberts W.R."/>
            <person name="Downey K.M."/>
            <person name="Ruck E.C."/>
            <person name="Traller J.C."/>
            <person name="Alverson A.J."/>
        </authorList>
    </citation>
    <scope>NUCLEOTIDE SEQUENCE [LARGE SCALE GENOMIC DNA]</scope>
    <source>
        <strain evidence="3 4">CCMP332</strain>
    </source>
</reference>
<protein>
    <recommendedName>
        <fullName evidence="2">RNase NYN domain-containing protein</fullName>
    </recommendedName>
</protein>
<evidence type="ECO:0000256" key="1">
    <source>
        <dbReference type="SAM" id="MobiDB-lite"/>
    </source>
</evidence>
<evidence type="ECO:0000313" key="4">
    <source>
        <dbReference type="Proteomes" id="UP001516023"/>
    </source>
</evidence>
<dbReference type="EMBL" id="JABMIG020000077">
    <property type="protein sequence ID" value="KAL3794786.1"/>
    <property type="molecule type" value="Genomic_DNA"/>
</dbReference>
<accession>A0ABD3Q472</accession>
<organism evidence="3 4">
    <name type="scientific">Cyclotella cryptica</name>
    <dbReference type="NCBI Taxonomy" id="29204"/>
    <lineage>
        <taxon>Eukaryota</taxon>
        <taxon>Sar</taxon>
        <taxon>Stramenopiles</taxon>
        <taxon>Ochrophyta</taxon>
        <taxon>Bacillariophyta</taxon>
        <taxon>Coscinodiscophyceae</taxon>
        <taxon>Thalassiosirophycidae</taxon>
        <taxon>Stephanodiscales</taxon>
        <taxon>Stephanodiscaceae</taxon>
        <taxon>Cyclotella</taxon>
    </lineage>
</organism>
<name>A0ABD3Q472_9STRA</name>
<evidence type="ECO:0000259" key="2">
    <source>
        <dbReference type="Pfam" id="PF11977"/>
    </source>
</evidence>